<sequence>RSASNRKMIVLRIYCHFKNESLFDVSIAKMRSLLIAILLLGGIQKAESRSVPEMVGVPDYNTPYWCADELEFNCPTNATRSECNCYRRLQKAFRLPIKSECPKEHPYFVDKDGVAITDRALADPICPPKQEFIVGAPNYKDGPWCAEGLEYHYSPASKECYCYKRVQNALRPPTKTECPEEHPYFVNEKGEGACSPIRLGESEQNAPNGPLCFYSQEFFCAKNGSGCACYSRIRPRRGGDGSCPEESEMQCSIRCTCYERIQPAFRAPTESECPHGHPFKDGECSKIRVED</sequence>
<keyword evidence="2" id="KW-1185">Reference proteome</keyword>
<reference evidence="2" key="1">
    <citation type="journal article" date="2008" name="Nat. Genet.">
        <title>The Pristionchus pacificus genome provides a unique perspective on nematode lifestyle and parasitism.</title>
        <authorList>
            <person name="Dieterich C."/>
            <person name="Clifton S.W."/>
            <person name="Schuster L.N."/>
            <person name="Chinwalla A."/>
            <person name="Delehaunty K."/>
            <person name="Dinkelacker I."/>
            <person name="Fulton L."/>
            <person name="Fulton R."/>
            <person name="Godfrey J."/>
            <person name="Minx P."/>
            <person name="Mitreva M."/>
            <person name="Roeseler W."/>
            <person name="Tian H."/>
            <person name="Witte H."/>
            <person name="Yang S.P."/>
            <person name="Wilson R.K."/>
            <person name="Sommer R.J."/>
        </authorList>
    </citation>
    <scope>NUCLEOTIDE SEQUENCE [LARGE SCALE GENOMIC DNA]</scope>
    <source>
        <strain evidence="2">PS312</strain>
    </source>
</reference>
<dbReference type="EnsemblMetazoa" id="PPA16169.1">
    <property type="protein sequence ID" value="PPA16169.1"/>
    <property type="gene ID" value="WBGene00105723"/>
</dbReference>
<evidence type="ECO:0000313" key="2">
    <source>
        <dbReference type="Proteomes" id="UP000005239"/>
    </source>
</evidence>
<proteinExistence type="predicted"/>
<evidence type="ECO:0000313" key="1">
    <source>
        <dbReference type="EnsemblMetazoa" id="PPA16169.1"/>
    </source>
</evidence>
<accession>A0A8R1UC36</accession>
<accession>A0A2A6CTD9</accession>
<organism evidence="1 2">
    <name type="scientific">Pristionchus pacificus</name>
    <name type="common">Parasitic nematode worm</name>
    <dbReference type="NCBI Taxonomy" id="54126"/>
    <lineage>
        <taxon>Eukaryota</taxon>
        <taxon>Metazoa</taxon>
        <taxon>Ecdysozoa</taxon>
        <taxon>Nematoda</taxon>
        <taxon>Chromadorea</taxon>
        <taxon>Rhabditida</taxon>
        <taxon>Rhabditina</taxon>
        <taxon>Diplogasteromorpha</taxon>
        <taxon>Diplogasteroidea</taxon>
        <taxon>Neodiplogasteridae</taxon>
        <taxon>Pristionchus</taxon>
    </lineage>
</organism>
<name>A0A2A6CTD9_PRIPA</name>
<dbReference type="AlphaFoldDB" id="A0A2A6CTD9"/>
<protein>
    <submittedName>
        <fullName evidence="1">Uncharacterized protein</fullName>
    </submittedName>
</protein>
<dbReference type="Proteomes" id="UP000005239">
    <property type="component" value="Unassembled WGS sequence"/>
</dbReference>
<gene>
    <name evidence="1" type="primary">WBGene00105723</name>
</gene>
<reference evidence="1" key="2">
    <citation type="submission" date="2022-06" db="UniProtKB">
        <authorList>
            <consortium name="EnsemblMetazoa"/>
        </authorList>
    </citation>
    <scope>IDENTIFICATION</scope>
    <source>
        <strain evidence="1">PS312</strain>
    </source>
</reference>